<dbReference type="EMBL" id="CP045891">
    <property type="protein sequence ID" value="QQP57750.1"/>
    <property type="molecule type" value="Genomic_DNA"/>
</dbReference>
<organism evidence="1 2">
    <name type="scientific">Caligus rogercresseyi</name>
    <name type="common">Sea louse</name>
    <dbReference type="NCBI Taxonomy" id="217165"/>
    <lineage>
        <taxon>Eukaryota</taxon>
        <taxon>Metazoa</taxon>
        <taxon>Ecdysozoa</taxon>
        <taxon>Arthropoda</taxon>
        <taxon>Crustacea</taxon>
        <taxon>Multicrustacea</taxon>
        <taxon>Hexanauplia</taxon>
        <taxon>Copepoda</taxon>
        <taxon>Siphonostomatoida</taxon>
        <taxon>Caligidae</taxon>
        <taxon>Caligus</taxon>
    </lineage>
</organism>
<sequence>MGFQTPTLVKNTSKETLKCHFVHLGPSGPPAATRISGVFQPTQIVKIRVRNPSNPFWALGSSGPASRIYGVFGFQRLTRGL</sequence>
<reference evidence="2" key="1">
    <citation type="submission" date="2021-01" db="EMBL/GenBank/DDBJ databases">
        <title>Caligus Genome Assembly.</title>
        <authorList>
            <person name="Gallardo-Escarate C."/>
        </authorList>
    </citation>
    <scope>NUCLEOTIDE SEQUENCE [LARGE SCALE GENOMIC DNA]</scope>
</reference>
<evidence type="ECO:0000313" key="2">
    <source>
        <dbReference type="Proteomes" id="UP000595437"/>
    </source>
</evidence>
<gene>
    <name evidence="1" type="ORF">FKW44_002838</name>
</gene>
<name>A0A7T8KKR0_CALRO</name>
<protein>
    <submittedName>
        <fullName evidence="1">Uncharacterized protein</fullName>
    </submittedName>
</protein>
<keyword evidence="2" id="KW-1185">Reference proteome</keyword>
<dbReference type="AlphaFoldDB" id="A0A7T8KKR0"/>
<proteinExistence type="predicted"/>
<evidence type="ECO:0000313" key="1">
    <source>
        <dbReference type="EMBL" id="QQP57750.1"/>
    </source>
</evidence>
<dbReference type="Proteomes" id="UP000595437">
    <property type="component" value="Chromosome 2"/>
</dbReference>
<accession>A0A7T8KKR0</accession>